<feature type="compositionally biased region" description="Acidic residues" evidence="1">
    <location>
        <begin position="1"/>
        <end position="14"/>
    </location>
</feature>
<keyword evidence="3" id="KW-1185">Reference proteome</keyword>
<name>A0A699Z0T6_HAELA</name>
<feature type="region of interest" description="Disordered" evidence="1">
    <location>
        <begin position="64"/>
        <end position="97"/>
    </location>
</feature>
<organism evidence="2 3">
    <name type="scientific">Haematococcus lacustris</name>
    <name type="common">Green alga</name>
    <name type="synonym">Haematococcus pluvialis</name>
    <dbReference type="NCBI Taxonomy" id="44745"/>
    <lineage>
        <taxon>Eukaryota</taxon>
        <taxon>Viridiplantae</taxon>
        <taxon>Chlorophyta</taxon>
        <taxon>core chlorophytes</taxon>
        <taxon>Chlorophyceae</taxon>
        <taxon>CS clade</taxon>
        <taxon>Chlamydomonadales</taxon>
        <taxon>Haematococcaceae</taxon>
        <taxon>Haematococcus</taxon>
    </lineage>
</organism>
<reference evidence="2 3" key="1">
    <citation type="submission" date="2020-02" db="EMBL/GenBank/DDBJ databases">
        <title>Draft genome sequence of Haematococcus lacustris strain NIES-144.</title>
        <authorList>
            <person name="Morimoto D."/>
            <person name="Nakagawa S."/>
            <person name="Yoshida T."/>
            <person name="Sawayama S."/>
        </authorList>
    </citation>
    <scope>NUCLEOTIDE SEQUENCE [LARGE SCALE GENOMIC DNA]</scope>
    <source>
        <strain evidence="2 3">NIES-144</strain>
    </source>
</reference>
<dbReference type="GO" id="GO:0003676">
    <property type="term" value="F:nucleic acid binding"/>
    <property type="evidence" value="ECO:0007669"/>
    <property type="project" value="InterPro"/>
</dbReference>
<dbReference type="InterPro" id="IPR012677">
    <property type="entry name" value="Nucleotide-bd_a/b_plait_sf"/>
</dbReference>
<accession>A0A699Z0T6</accession>
<dbReference type="Proteomes" id="UP000485058">
    <property type="component" value="Unassembled WGS sequence"/>
</dbReference>
<protein>
    <submittedName>
        <fullName evidence="2">C2 calcium-dependent membrane targeting</fullName>
    </submittedName>
</protein>
<evidence type="ECO:0000313" key="2">
    <source>
        <dbReference type="EMBL" id="GFH12624.1"/>
    </source>
</evidence>
<dbReference type="EMBL" id="BLLF01000522">
    <property type="protein sequence ID" value="GFH12624.1"/>
    <property type="molecule type" value="Genomic_DNA"/>
</dbReference>
<feature type="region of interest" description="Disordered" evidence="1">
    <location>
        <begin position="1"/>
        <end position="23"/>
    </location>
</feature>
<sequence length="149" mass="15944">MYADELDEHYDEEIPVTGASDELPQAGNAEVRRGPCCQIRHFGSTITSAAAELEAMKKKLKEMEEESARLKALQSGGSADAAAVSGAAEAASKEEADSRSIYVGNVDYSCTPEELQQHFKGSRTAGGALPMCKCCSTKSTRGWHQPEEG</sequence>
<evidence type="ECO:0000256" key="1">
    <source>
        <dbReference type="SAM" id="MobiDB-lite"/>
    </source>
</evidence>
<dbReference type="SUPFAM" id="SSF54928">
    <property type="entry name" value="RNA-binding domain, RBD"/>
    <property type="match status" value="1"/>
</dbReference>
<gene>
    <name evidence="2" type="ORF">HaLaN_08342</name>
</gene>
<evidence type="ECO:0000313" key="3">
    <source>
        <dbReference type="Proteomes" id="UP000485058"/>
    </source>
</evidence>
<proteinExistence type="predicted"/>
<dbReference type="AlphaFoldDB" id="A0A699Z0T6"/>
<comment type="caution">
    <text evidence="2">The sequence shown here is derived from an EMBL/GenBank/DDBJ whole genome shotgun (WGS) entry which is preliminary data.</text>
</comment>
<dbReference type="Gene3D" id="3.30.70.330">
    <property type="match status" value="1"/>
</dbReference>
<feature type="compositionally biased region" description="Low complexity" evidence="1">
    <location>
        <begin position="75"/>
        <end position="90"/>
    </location>
</feature>
<dbReference type="InterPro" id="IPR035979">
    <property type="entry name" value="RBD_domain_sf"/>
</dbReference>